<protein>
    <submittedName>
        <fullName evidence="13">Sodium:proton antiporter NhaD</fullName>
    </submittedName>
</protein>
<feature type="transmembrane region" description="Helical" evidence="11">
    <location>
        <begin position="107"/>
        <end position="137"/>
    </location>
</feature>
<feature type="transmembrane region" description="Helical" evidence="11">
    <location>
        <begin position="68"/>
        <end position="86"/>
    </location>
</feature>
<evidence type="ECO:0000256" key="1">
    <source>
        <dbReference type="ARBA" id="ARBA00004141"/>
    </source>
</evidence>
<keyword evidence="3" id="KW-0050">Antiport</keyword>
<comment type="subcellular location">
    <subcellularLocation>
        <location evidence="1">Membrane</location>
        <topology evidence="1">Multi-pass membrane protein</topology>
    </subcellularLocation>
</comment>
<keyword evidence="9" id="KW-0739">Sodium transport</keyword>
<evidence type="ECO:0000256" key="11">
    <source>
        <dbReference type="SAM" id="Phobius"/>
    </source>
</evidence>
<dbReference type="Pfam" id="PF03600">
    <property type="entry name" value="CitMHS"/>
    <property type="match status" value="1"/>
</dbReference>
<keyword evidence="2" id="KW-0813">Transport</keyword>
<accession>A0ABP3GYV6</accession>
<dbReference type="NCBIfam" id="NF038006">
    <property type="entry name" value="NhaD_1"/>
    <property type="match status" value="1"/>
</dbReference>
<keyword evidence="8 11" id="KW-0472">Membrane</keyword>
<feature type="transmembrane region" description="Helical" evidence="11">
    <location>
        <begin position="279"/>
        <end position="301"/>
    </location>
</feature>
<keyword evidence="4 11" id="KW-0812">Transmembrane</keyword>
<sequence>MSGVEIFLIGLAVLALLGVIFEEVTHISKAKITLFTGTLSWVILYLSAATDSATELVNHHLEENIAEIASLWLFLVAAMTFVAYLNKKRMIESLINKLLPSRISERNLLFMTGLFAFFFSSLADNITATLVSVAMILPLGLSKDKVLKFAVLAVFAVNSGGVALITGDVTTLMIFLDGKTEIQNLLWLSLPSLCSVLLLAAMLSFGMQGQITLSRKRIPVNKVDMLIALVFLATILMTILGNIAFKIPPVLSFLCGLSVMFLMAHFLRKDNDEDPILDYIRRIEFDTLLFFLGILLLVGMLKQIQVLDVLLKIYEVMPLPVANYTLGVLSSFIDNVPLTAALLKADIHMDPGAWLSLTYAVGVGGSLLVIGSAAGIVAMSKVPGLTFGRFAKYSLQLIIAYSFGYLLVHWLGQYLFIQ</sequence>
<feature type="transmembrane region" description="Helical" evidence="11">
    <location>
        <begin position="225"/>
        <end position="243"/>
    </location>
</feature>
<feature type="transmembrane region" description="Helical" evidence="11">
    <location>
        <begin position="185"/>
        <end position="205"/>
    </location>
</feature>
<evidence type="ECO:0000256" key="10">
    <source>
        <dbReference type="ARBA" id="ARBA00025753"/>
    </source>
</evidence>
<evidence type="ECO:0000256" key="4">
    <source>
        <dbReference type="ARBA" id="ARBA00022692"/>
    </source>
</evidence>
<evidence type="ECO:0000256" key="8">
    <source>
        <dbReference type="ARBA" id="ARBA00023136"/>
    </source>
</evidence>
<evidence type="ECO:0000256" key="7">
    <source>
        <dbReference type="ARBA" id="ARBA00023065"/>
    </source>
</evidence>
<dbReference type="EMBL" id="BAAAEI010000012">
    <property type="protein sequence ID" value="GAA0358165.1"/>
    <property type="molecule type" value="Genomic_DNA"/>
</dbReference>
<feature type="domain" description="Citrate transporter-like" evidence="12">
    <location>
        <begin position="16"/>
        <end position="361"/>
    </location>
</feature>
<keyword evidence="6" id="KW-0915">Sodium</keyword>
<evidence type="ECO:0000313" key="13">
    <source>
        <dbReference type="EMBL" id="GAA0358165.1"/>
    </source>
</evidence>
<feature type="transmembrane region" description="Helical" evidence="11">
    <location>
        <begin position="390"/>
        <end position="412"/>
    </location>
</feature>
<dbReference type="Proteomes" id="UP001501757">
    <property type="component" value="Unassembled WGS sequence"/>
</dbReference>
<dbReference type="InterPro" id="IPR045016">
    <property type="entry name" value="NhaD-like"/>
</dbReference>
<comment type="caution">
    <text evidence="13">The sequence shown here is derived from an EMBL/GenBank/DDBJ whole genome shotgun (WGS) entry which is preliminary data.</text>
</comment>
<feature type="transmembrane region" description="Helical" evidence="11">
    <location>
        <begin position="313"/>
        <end position="333"/>
    </location>
</feature>
<feature type="transmembrane region" description="Helical" evidence="11">
    <location>
        <begin position="250"/>
        <end position="267"/>
    </location>
</feature>
<evidence type="ECO:0000256" key="2">
    <source>
        <dbReference type="ARBA" id="ARBA00022448"/>
    </source>
</evidence>
<feature type="transmembrane region" description="Helical" evidence="11">
    <location>
        <begin position="6"/>
        <end position="25"/>
    </location>
</feature>
<dbReference type="PANTHER" id="PTHR43269:SF2">
    <property type="entry name" value="SODIUM_PROTON ANTIPORTER 1-RELATED"/>
    <property type="match status" value="1"/>
</dbReference>
<evidence type="ECO:0000256" key="6">
    <source>
        <dbReference type="ARBA" id="ARBA00023053"/>
    </source>
</evidence>
<keyword evidence="14" id="KW-1185">Reference proteome</keyword>
<dbReference type="RefSeq" id="WP_343845016.1">
    <property type="nucleotide sequence ID" value="NZ_BAAAEI010000012.1"/>
</dbReference>
<feature type="transmembrane region" description="Helical" evidence="11">
    <location>
        <begin position="149"/>
        <end position="176"/>
    </location>
</feature>
<feature type="transmembrane region" description="Helical" evidence="11">
    <location>
        <begin position="32"/>
        <end position="48"/>
    </location>
</feature>
<organism evidence="13 14">
    <name type="scientific">Bowmanella denitrificans</name>
    <dbReference type="NCBI Taxonomy" id="366582"/>
    <lineage>
        <taxon>Bacteria</taxon>
        <taxon>Pseudomonadati</taxon>
        <taxon>Pseudomonadota</taxon>
        <taxon>Gammaproteobacteria</taxon>
        <taxon>Alteromonadales</taxon>
        <taxon>Alteromonadaceae</taxon>
        <taxon>Bowmanella</taxon>
    </lineage>
</organism>
<reference evidence="14" key="1">
    <citation type="journal article" date="2019" name="Int. J. Syst. Evol. Microbiol.">
        <title>The Global Catalogue of Microorganisms (GCM) 10K type strain sequencing project: providing services to taxonomists for standard genome sequencing and annotation.</title>
        <authorList>
            <consortium name="The Broad Institute Genomics Platform"/>
            <consortium name="The Broad Institute Genome Sequencing Center for Infectious Disease"/>
            <person name="Wu L."/>
            <person name="Ma J."/>
        </authorList>
    </citation>
    <scope>NUCLEOTIDE SEQUENCE [LARGE SCALE GENOMIC DNA]</scope>
    <source>
        <strain evidence="14">JCM 13378</strain>
    </source>
</reference>
<evidence type="ECO:0000256" key="9">
    <source>
        <dbReference type="ARBA" id="ARBA00023201"/>
    </source>
</evidence>
<feature type="transmembrane region" description="Helical" evidence="11">
    <location>
        <begin position="353"/>
        <end position="378"/>
    </location>
</feature>
<dbReference type="InterPro" id="IPR004680">
    <property type="entry name" value="Cit_transptr-like_dom"/>
</dbReference>
<name>A0ABP3GYV6_9ALTE</name>
<gene>
    <name evidence="13" type="primary">nhaD</name>
    <name evidence="13" type="ORF">GCM10009092_22950</name>
</gene>
<keyword evidence="7" id="KW-0406">Ion transport</keyword>
<proteinExistence type="inferred from homology"/>
<dbReference type="PANTHER" id="PTHR43269">
    <property type="entry name" value="SODIUM/PROTON ANTIPORTER 1-RELATED"/>
    <property type="match status" value="1"/>
</dbReference>
<evidence type="ECO:0000256" key="3">
    <source>
        <dbReference type="ARBA" id="ARBA00022449"/>
    </source>
</evidence>
<evidence type="ECO:0000259" key="12">
    <source>
        <dbReference type="Pfam" id="PF03600"/>
    </source>
</evidence>
<keyword evidence="5 11" id="KW-1133">Transmembrane helix</keyword>
<evidence type="ECO:0000313" key="14">
    <source>
        <dbReference type="Proteomes" id="UP001501757"/>
    </source>
</evidence>
<comment type="similarity">
    <text evidence="10">Belongs to the NhaD Na(+)/H(+) (TC 2.A.62) antiporter family.</text>
</comment>
<evidence type="ECO:0000256" key="5">
    <source>
        <dbReference type="ARBA" id="ARBA00022989"/>
    </source>
</evidence>